<dbReference type="EMBL" id="JAKWFO010000008">
    <property type="protein sequence ID" value="KAI9633687.1"/>
    <property type="molecule type" value="Genomic_DNA"/>
</dbReference>
<comment type="caution">
    <text evidence="1">The sequence shown here is derived from an EMBL/GenBank/DDBJ whole genome shotgun (WGS) entry which is preliminary data.</text>
</comment>
<reference evidence="1" key="1">
    <citation type="journal article" date="2022" name="G3 (Bethesda)">
        <title>High quality genome of the basidiomycete yeast Dioszegia hungarica PDD-24b-2 isolated from cloud water.</title>
        <authorList>
            <person name="Jarrige D."/>
            <person name="Haridas S."/>
            <person name="Bleykasten-Grosshans C."/>
            <person name="Joly M."/>
            <person name="Nadalig T."/>
            <person name="Sancelme M."/>
            <person name="Vuilleumier S."/>
            <person name="Grigoriev I.V."/>
            <person name="Amato P."/>
            <person name="Bringel F."/>
        </authorList>
    </citation>
    <scope>NUCLEOTIDE SEQUENCE</scope>
    <source>
        <strain evidence="1">PDD-24b-2</strain>
    </source>
</reference>
<protein>
    <submittedName>
        <fullName evidence="1">Uncharacterized protein</fullName>
    </submittedName>
</protein>
<dbReference type="Proteomes" id="UP001164286">
    <property type="component" value="Unassembled WGS sequence"/>
</dbReference>
<keyword evidence="2" id="KW-1185">Reference proteome</keyword>
<gene>
    <name evidence="1" type="ORF">MKK02DRAFT_38345</name>
</gene>
<dbReference type="RefSeq" id="XP_052943464.1">
    <property type="nucleotide sequence ID" value="XM_053090051.1"/>
</dbReference>
<proteinExistence type="predicted"/>
<sequence>MSFRVPQRLSAPLILGGIIALYLLYTLSTASSPTWVPSLRGSAAPPRVLLVTAYYPLKKSKHPQSDYDHWLTNLMGQLSTDMYIFTSSSYEAHLQGLIARAVDSDLTRRRNHTGVFAQRKVYYDTRYSGPLETPPLAEFAKVAQEQWDKDGEKAYHNPDLYAVWDSKAYFVGEAVRAMADLKAYDKRAPTYKYVFWEDAGAMRADHLLQAWPDMDRLDSIFSQGAATVGSDPSAPAPLVMFPLWRKPQAQEKAWGEEKGPLGSDIVEGSFFGGTPSSVLWFESTFYALFDRLLAKGFFVGKDQTVFNLVMSLNPTNFFGPIPREHNDVANWGANPCGDTWYYYHQWLASAAELAETEKFRGNACPMVEPEFPFL</sequence>
<organism evidence="1 2">
    <name type="scientific">Dioszegia hungarica</name>
    <dbReference type="NCBI Taxonomy" id="4972"/>
    <lineage>
        <taxon>Eukaryota</taxon>
        <taxon>Fungi</taxon>
        <taxon>Dikarya</taxon>
        <taxon>Basidiomycota</taxon>
        <taxon>Agaricomycotina</taxon>
        <taxon>Tremellomycetes</taxon>
        <taxon>Tremellales</taxon>
        <taxon>Bulleribasidiaceae</taxon>
        <taxon>Dioszegia</taxon>
    </lineage>
</organism>
<accession>A0AA38LQZ6</accession>
<dbReference type="AlphaFoldDB" id="A0AA38LQZ6"/>
<evidence type="ECO:0000313" key="2">
    <source>
        <dbReference type="Proteomes" id="UP001164286"/>
    </source>
</evidence>
<evidence type="ECO:0000313" key="1">
    <source>
        <dbReference type="EMBL" id="KAI9633687.1"/>
    </source>
</evidence>
<dbReference type="GeneID" id="77729256"/>
<name>A0AA38LQZ6_9TREE</name>